<evidence type="ECO:0000313" key="2">
    <source>
        <dbReference type="Proteomes" id="UP000075304"/>
    </source>
</evidence>
<proteinExistence type="predicted"/>
<dbReference type="AlphaFoldDB" id="A0A150KDC3"/>
<comment type="caution">
    <text evidence="1">The sequence shown here is derived from an EMBL/GenBank/DDBJ whole genome shotgun (WGS) entry which is preliminary data.</text>
</comment>
<accession>A0A150KDC3</accession>
<dbReference type="PATRIC" id="fig|1398.25.peg.3627"/>
<organism evidence="1 2">
    <name type="scientific">Heyndrickxia coagulans</name>
    <name type="common">Weizmannia coagulans</name>
    <dbReference type="NCBI Taxonomy" id="1398"/>
    <lineage>
        <taxon>Bacteria</taxon>
        <taxon>Bacillati</taxon>
        <taxon>Bacillota</taxon>
        <taxon>Bacilli</taxon>
        <taxon>Bacillales</taxon>
        <taxon>Bacillaceae</taxon>
        <taxon>Heyndrickxia</taxon>
    </lineage>
</organism>
<reference evidence="1 2" key="1">
    <citation type="submission" date="2016-01" db="EMBL/GenBank/DDBJ databases">
        <title>Genome Sequences of Twelve Sporeforming Bacillus Species Isolated from Foods.</title>
        <authorList>
            <person name="Berendsen E.M."/>
            <person name="Wells-Bennik M.H."/>
            <person name="Krawcyk A.O."/>
            <person name="De Jong A."/>
            <person name="Holsappel S."/>
            <person name="Eijlander R.T."/>
            <person name="Kuipers O.P."/>
        </authorList>
    </citation>
    <scope>NUCLEOTIDE SEQUENCE [LARGE SCALE GENOMIC DNA]</scope>
    <source>
        <strain evidence="1 2">B4099</strain>
    </source>
</reference>
<dbReference type="EMBL" id="LQYI01000072">
    <property type="protein sequence ID" value="KYC67416.1"/>
    <property type="molecule type" value="Genomic_DNA"/>
</dbReference>
<sequence length="44" mass="5066">MQGKIGGWFYFNMETGDLFTIFFIDSAGFTNPAEPAIEIRKKEF</sequence>
<dbReference type="Proteomes" id="UP000075304">
    <property type="component" value="Unassembled WGS sequence"/>
</dbReference>
<name>A0A150KDC3_HEYCO</name>
<evidence type="ECO:0000313" key="1">
    <source>
        <dbReference type="EMBL" id="KYC67416.1"/>
    </source>
</evidence>
<protein>
    <submittedName>
        <fullName evidence="1">Uncharacterized protein</fullName>
    </submittedName>
</protein>
<gene>
    <name evidence="1" type="ORF">B4099_3135</name>
</gene>